<dbReference type="SUPFAM" id="SSF55154">
    <property type="entry name" value="CYTH-like phosphatases"/>
    <property type="match status" value="1"/>
</dbReference>
<feature type="domain" description="CHAD" evidence="2">
    <location>
        <begin position="208"/>
        <end position="481"/>
    </location>
</feature>
<dbReference type="InterPro" id="IPR039013">
    <property type="entry name" value="YgiF"/>
</dbReference>
<feature type="domain" description="CYTH" evidence="1">
    <location>
        <begin position="2"/>
        <end position="194"/>
    </location>
</feature>
<evidence type="ECO:0000259" key="2">
    <source>
        <dbReference type="PROSITE" id="PS51708"/>
    </source>
</evidence>
<sequence>MSSETEIKLDLSHEAFDALIGSDLLGEPAEVVQQSSVYFDAADRRLWNNGYTLRIRKVEAARTQTVKATGPSSALFARSEWETPVENDEPVLDHTSPLLAEFGDELKLVPLFDAVCERRLWKVEENGSRIEVAVDAGQAVSGDRLSPFLEAEIELKDGSSNDLFVFARKIDAVAGFRIGVRSKAERGFGLIEAQKTAFKSERVDLDRNMDAAVAFRAISLSCFRQFRLNEEVLLHRRNPEALHQARVALRRLRSAFSLFKPIIPGNEPLRLKDELRWLAVVLGEARNVDVLLAKATDPDLVFKLKSARESVYRDAIDALNSSRSRTLMLDLFDWLECGDYLPSNGAASVAIPSARGFAERVLDKQRKRLKTDGGSLATLDDDHRHEVRKDAKRFRYAAEFFASLFDDARGVRRHKKFLAAMEALQDDLGALNDLATGPEVLDKHGLSGHPAKDSVISHADKDALIERAQASLDDVLDSKRFWR</sequence>
<dbReference type="PANTHER" id="PTHR39569:SF1">
    <property type="entry name" value="INORGANIC TRIPHOSPHATASE"/>
    <property type="match status" value="1"/>
</dbReference>
<dbReference type="Pfam" id="PF05235">
    <property type="entry name" value="CHAD"/>
    <property type="match status" value="1"/>
</dbReference>
<organism evidence="3 4">
    <name type="scientific">Rhizobium etli bv. mimosae str. IE4771</name>
    <dbReference type="NCBI Taxonomy" id="1432050"/>
    <lineage>
        <taxon>Bacteria</taxon>
        <taxon>Pseudomonadati</taxon>
        <taxon>Pseudomonadota</taxon>
        <taxon>Alphaproteobacteria</taxon>
        <taxon>Hyphomicrobiales</taxon>
        <taxon>Rhizobiaceae</taxon>
        <taxon>Rhizobium/Agrobacterium group</taxon>
        <taxon>Rhizobium</taxon>
    </lineage>
</organism>
<dbReference type="PROSITE" id="PS51707">
    <property type="entry name" value="CYTH"/>
    <property type="match status" value="1"/>
</dbReference>
<dbReference type="Gene3D" id="2.40.320.10">
    <property type="entry name" value="Hypothetical Protein Pfu-838710-001"/>
    <property type="match status" value="1"/>
</dbReference>
<dbReference type="SMART" id="SM01118">
    <property type="entry name" value="CYTH"/>
    <property type="match status" value="1"/>
</dbReference>
<name>A0A060IDX2_RHIET</name>
<reference evidence="3 4" key="1">
    <citation type="submission" date="2013-12" db="EMBL/GenBank/DDBJ databases">
        <title>Complete genome sequence of Rhizobium etli bv. mimosae IE4771.</title>
        <authorList>
            <person name="Bustos P."/>
            <person name="Santamaria R.I."/>
            <person name="Lozano L."/>
            <person name="Ormeno-Orrillo E."/>
            <person name="Rogel M.A."/>
            <person name="Romero D."/>
            <person name="Cevallos M.A."/>
            <person name="Martinez-Romero E."/>
            <person name="Gonzalez V."/>
        </authorList>
    </citation>
    <scope>NUCLEOTIDE SEQUENCE [LARGE SCALE GENOMIC DNA]</scope>
    <source>
        <strain evidence="3 4">IE4771</strain>
        <plasmid evidence="4">Plasmid pRetIE4771c</plasmid>
    </source>
</reference>
<dbReference type="GO" id="GO:0050355">
    <property type="term" value="F:inorganic triphosphate phosphatase activity"/>
    <property type="evidence" value="ECO:0007669"/>
    <property type="project" value="InterPro"/>
</dbReference>
<dbReference type="Proteomes" id="UP000027180">
    <property type="component" value="Plasmid pRetIE4771c"/>
</dbReference>
<dbReference type="KEGG" id="rei:IE4771_PC00104"/>
<dbReference type="Gene3D" id="1.40.20.10">
    <property type="entry name" value="CHAD domain"/>
    <property type="match status" value="1"/>
</dbReference>
<gene>
    <name evidence="3" type="ORF">IE4771_PC00104</name>
</gene>
<dbReference type="InterPro" id="IPR023577">
    <property type="entry name" value="CYTH_domain"/>
</dbReference>
<dbReference type="PROSITE" id="PS51708">
    <property type="entry name" value="CHAD"/>
    <property type="match status" value="1"/>
</dbReference>
<dbReference type="HOGENOM" id="CLU_040400_3_0_5"/>
<dbReference type="InterPro" id="IPR007899">
    <property type="entry name" value="CHAD_dom"/>
</dbReference>
<proteinExistence type="predicted"/>
<geneLocation type="plasmid" evidence="3 4">
    <name>pRetIE4771c</name>
</geneLocation>
<dbReference type="SMART" id="SM00880">
    <property type="entry name" value="CHAD"/>
    <property type="match status" value="1"/>
</dbReference>
<evidence type="ECO:0000259" key="1">
    <source>
        <dbReference type="PROSITE" id="PS51707"/>
    </source>
</evidence>
<accession>A0A060IDX2</accession>
<keyword evidence="3" id="KW-0614">Plasmid</keyword>
<dbReference type="OrthoDB" id="9777271at2"/>
<dbReference type="EMBL" id="CP006989">
    <property type="protein sequence ID" value="AIC30230.1"/>
    <property type="molecule type" value="Genomic_DNA"/>
</dbReference>
<dbReference type="RefSeq" id="WP_040140964.1">
    <property type="nucleotide sequence ID" value="NZ_CP006989.1"/>
</dbReference>
<dbReference type="GO" id="GO:0046872">
    <property type="term" value="F:metal ion binding"/>
    <property type="evidence" value="ECO:0007669"/>
    <property type="project" value="TreeGrafter"/>
</dbReference>
<evidence type="ECO:0000313" key="3">
    <source>
        <dbReference type="EMBL" id="AIC30230.1"/>
    </source>
</evidence>
<dbReference type="PANTHER" id="PTHR39569">
    <property type="entry name" value="INORGANIC TRIPHOSPHATASE"/>
    <property type="match status" value="1"/>
</dbReference>
<dbReference type="InterPro" id="IPR038186">
    <property type="entry name" value="CHAD_dom_sf"/>
</dbReference>
<dbReference type="Pfam" id="PF01928">
    <property type="entry name" value="CYTH"/>
    <property type="match status" value="1"/>
</dbReference>
<dbReference type="AlphaFoldDB" id="A0A060IDX2"/>
<evidence type="ECO:0000313" key="4">
    <source>
        <dbReference type="Proteomes" id="UP000027180"/>
    </source>
</evidence>
<dbReference type="InterPro" id="IPR033469">
    <property type="entry name" value="CYTH-like_dom_sf"/>
</dbReference>
<protein>
    <submittedName>
        <fullName evidence="3">CHAD/CYTH-like domain-containing protein</fullName>
    </submittedName>
</protein>
<dbReference type="CDD" id="cd07756">
    <property type="entry name" value="CYTH-like_Pase_CHAD"/>
    <property type="match status" value="1"/>
</dbReference>